<organism evidence="3 4">
    <name type="scientific">Colletotrichum tofieldiae</name>
    <dbReference type="NCBI Taxonomy" id="708197"/>
    <lineage>
        <taxon>Eukaryota</taxon>
        <taxon>Fungi</taxon>
        <taxon>Dikarya</taxon>
        <taxon>Ascomycota</taxon>
        <taxon>Pezizomycotina</taxon>
        <taxon>Sordariomycetes</taxon>
        <taxon>Hypocreomycetidae</taxon>
        <taxon>Glomerellales</taxon>
        <taxon>Glomerellaceae</taxon>
        <taxon>Colletotrichum</taxon>
        <taxon>Colletotrichum spaethianum species complex</taxon>
    </lineage>
</organism>
<dbReference type="InterPro" id="IPR029058">
    <property type="entry name" value="AB_hydrolase_fold"/>
</dbReference>
<dbReference type="Gene3D" id="1.10.3020.10">
    <property type="entry name" value="alpha-amino acid ester hydrolase ( Helical cap domain)"/>
    <property type="match status" value="1"/>
</dbReference>
<sequence>MADQATRRSLLAGLLDRAVGWALGLPAETGGYTTQPTRVPLPDGIVLTADLYRPVDHGPLGTILIRSPYGRGIVFSLILARVFAARGYQVLFVSSRGTFGSTGAFDAGYCEAEDGQNVVAWMRSQLWYTGTFATLGSSYLGFTQWALLSDPPPDMVAAIIMVAPHDFSERIWGTGSFAMQQHVSWSDTIMNQETRGVWQQMMLVRDPGRLDSLMKSVPLEPALKRHFGDRAPWLFRNISHPDLNDESWAPLKQGKALEKANVPILLVTGWHDIFFEQTMEQYRALNQRGCVLALRIGSGGHLDAYGPGDSTRETLQWLNTHLARKPLGEQLPAVRLRRCGDAPKWLELPNWPPPTSNQVLFLAKDGKLSYEQSPNSYASKFTFDPLDPTPTVGGPIMIGGGSVDDTALCERADVITFTTALLAKALDIIGRPSIDLLHSSDNPFCDLFVRLSVVDAQGKSRNITEQYRRISATREQRLIALDLPDTAYRVPAGSSIRLVVAGGCFPKYAFNLGSGEDPATGTTLRPARHVVHYGGESVSCLVLPVLPDLQDWQAFQKIS</sequence>
<dbReference type="InterPro" id="IPR000383">
    <property type="entry name" value="Xaa-Pro-like_dom"/>
</dbReference>
<dbReference type="GO" id="GO:0008239">
    <property type="term" value="F:dipeptidyl-peptidase activity"/>
    <property type="evidence" value="ECO:0007669"/>
    <property type="project" value="InterPro"/>
</dbReference>
<dbReference type="NCBIfam" id="TIGR00976">
    <property type="entry name" value="CocE_NonD"/>
    <property type="match status" value="1"/>
</dbReference>
<dbReference type="STRING" id="708197.A0A166QDN3"/>
<proteinExistence type="predicted"/>
<keyword evidence="1 3" id="KW-0378">Hydrolase</keyword>
<evidence type="ECO:0000313" key="4">
    <source>
        <dbReference type="Proteomes" id="UP000076552"/>
    </source>
</evidence>
<protein>
    <submittedName>
        <fullName evidence="3">Hydrolase</fullName>
    </submittedName>
</protein>
<accession>A0A166QDN3</accession>
<dbReference type="InterPro" id="IPR008979">
    <property type="entry name" value="Galactose-bd-like_sf"/>
</dbReference>
<comment type="caution">
    <text evidence="3">The sequence shown here is derived from an EMBL/GenBank/DDBJ whole genome shotgun (WGS) entry which is preliminary data.</text>
</comment>
<name>A0A166QDN3_9PEZI</name>
<dbReference type="SUPFAM" id="SSF49785">
    <property type="entry name" value="Galactose-binding domain-like"/>
    <property type="match status" value="1"/>
</dbReference>
<dbReference type="Proteomes" id="UP000076552">
    <property type="component" value="Unassembled WGS sequence"/>
</dbReference>
<evidence type="ECO:0000256" key="1">
    <source>
        <dbReference type="ARBA" id="ARBA00022801"/>
    </source>
</evidence>
<reference evidence="3 4" key="1">
    <citation type="submission" date="2015-06" db="EMBL/GenBank/DDBJ databases">
        <title>Survival trade-offs in plant roots during colonization by closely related pathogenic and mutualistic fungi.</title>
        <authorList>
            <person name="Hacquard S."/>
            <person name="Kracher B."/>
            <person name="Hiruma K."/>
            <person name="Weinman A."/>
            <person name="Muench P."/>
            <person name="Garrido Oter R."/>
            <person name="Ver Loren van Themaat E."/>
            <person name="Dallerey J.-F."/>
            <person name="Damm U."/>
            <person name="Henrissat B."/>
            <person name="Lespinet O."/>
            <person name="Thon M."/>
            <person name="Kemen E."/>
            <person name="McHardy A.C."/>
            <person name="Schulze-Lefert P."/>
            <person name="O'Connell R.J."/>
        </authorList>
    </citation>
    <scope>NUCLEOTIDE SEQUENCE [LARGE SCALE GENOMIC DNA]</scope>
    <source>
        <strain evidence="3 4">0861</strain>
    </source>
</reference>
<dbReference type="SUPFAM" id="SSF53474">
    <property type="entry name" value="alpha/beta-Hydrolases"/>
    <property type="match status" value="1"/>
</dbReference>
<evidence type="ECO:0000313" key="3">
    <source>
        <dbReference type="EMBL" id="KZL67799.1"/>
    </source>
</evidence>
<dbReference type="AlphaFoldDB" id="A0A166QDN3"/>
<dbReference type="EMBL" id="LFIV01000138">
    <property type="protein sequence ID" value="KZL67799.1"/>
    <property type="molecule type" value="Genomic_DNA"/>
</dbReference>
<dbReference type="Pfam" id="PF02129">
    <property type="entry name" value="Peptidase_S15"/>
    <property type="match status" value="1"/>
</dbReference>
<dbReference type="SMART" id="SM00939">
    <property type="entry name" value="PepX_C"/>
    <property type="match status" value="1"/>
</dbReference>
<dbReference type="OrthoDB" id="416441at2759"/>
<evidence type="ECO:0000259" key="2">
    <source>
        <dbReference type="SMART" id="SM00939"/>
    </source>
</evidence>
<keyword evidence="4" id="KW-1185">Reference proteome</keyword>
<dbReference type="InterPro" id="IPR005674">
    <property type="entry name" value="CocE/Ser_esterase"/>
</dbReference>
<feature type="domain" description="Xaa-Pro dipeptidyl-peptidase C-terminal" evidence="2">
    <location>
        <begin position="315"/>
        <end position="542"/>
    </location>
</feature>
<dbReference type="Gene3D" id="3.40.50.1820">
    <property type="entry name" value="alpha/beta hydrolase"/>
    <property type="match status" value="1"/>
</dbReference>
<dbReference type="Pfam" id="PF08530">
    <property type="entry name" value="PepX_C"/>
    <property type="match status" value="1"/>
</dbReference>
<gene>
    <name evidence="3" type="ORF">CT0861_07288</name>
</gene>
<dbReference type="InterPro" id="IPR013736">
    <property type="entry name" value="Xaa-Pro_dipept_C"/>
</dbReference>
<dbReference type="Gene3D" id="2.60.120.260">
    <property type="entry name" value="Galactose-binding domain-like"/>
    <property type="match status" value="1"/>
</dbReference>